<evidence type="ECO:0000256" key="8">
    <source>
        <dbReference type="ARBA" id="ARBA00023012"/>
    </source>
</evidence>
<evidence type="ECO:0000256" key="4">
    <source>
        <dbReference type="ARBA" id="ARBA00022679"/>
    </source>
</evidence>
<feature type="transmembrane region" description="Helical" evidence="9">
    <location>
        <begin position="65"/>
        <end position="81"/>
    </location>
</feature>
<dbReference type="Gene3D" id="3.30.565.10">
    <property type="entry name" value="Histidine kinase-like ATPase, C-terminal domain"/>
    <property type="match status" value="1"/>
</dbReference>
<evidence type="ECO:0000256" key="7">
    <source>
        <dbReference type="ARBA" id="ARBA00022840"/>
    </source>
</evidence>
<keyword evidence="9" id="KW-0812">Transmembrane</keyword>
<dbReference type="Proteomes" id="UP000182489">
    <property type="component" value="Unassembled WGS sequence"/>
</dbReference>
<dbReference type="PANTHER" id="PTHR42878">
    <property type="entry name" value="TWO-COMPONENT HISTIDINE KINASE"/>
    <property type="match status" value="1"/>
</dbReference>
<evidence type="ECO:0000256" key="5">
    <source>
        <dbReference type="ARBA" id="ARBA00022741"/>
    </source>
</evidence>
<dbReference type="Pfam" id="PF02518">
    <property type="entry name" value="HATPase_c"/>
    <property type="match status" value="1"/>
</dbReference>
<feature type="transmembrane region" description="Helical" evidence="9">
    <location>
        <begin position="93"/>
        <end position="111"/>
    </location>
</feature>
<dbReference type="SUPFAM" id="SSF55874">
    <property type="entry name" value="ATPase domain of HSP90 chaperone/DNA topoisomerase II/histidine kinase"/>
    <property type="match status" value="1"/>
</dbReference>
<name>A0AB38CCS9_9BURK</name>
<keyword evidence="4" id="KW-0808">Transferase</keyword>
<evidence type="ECO:0000256" key="6">
    <source>
        <dbReference type="ARBA" id="ARBA00022777"/>
    </source>
</evidence>
<dbReference type="SUPFAM" id="SSF47384">
    <property type="entry name" value="Homodimeric domain of signal transducing histidine kinase"/>
    <property type="match status" value="1"/>
</dbReference>
<dbReference type="EC" id="2.7.13.3" evidence="2"/>
<dbReference type="InterPro" id="IPR003661">
    <property type="entry name" value="HisK_dim/P_dom"/>
</dbReference>
<protein>
    <recommendedName>
        <fullName evidence="2">histidine kinase</fullName>
        <ecNumber evidence="2">2.7.13.3</ecNumber>
    </recommendedName>
</protein>
<dbReference type="Pfam" id="PF00512">
    <property type="entry name" value="HisKA"/>
    <property type="match status" value="1"/>
</dbReference>
<keyword evidence="7" id="KW-0067">ATP-binding</keyword>
<dbReference type="PROSITE" id="PS50109">
    <property type="entry name" value="HIS_KIN"/>
    <property type="match status" value="1"/>
</dbReference>
<dbReference type="InterPro" id="IPR005467">
    <property type="entry name" value="His_kinase_dom"/>
</dbReference>
<gene>
    <name evidence="11" type="ORF">SAMN03097694_4280</name>
</gene>
<dbReference type="PRINTS" id="PR00344">
    <property type="entry name" value="BCTRLSENSOR"/>
</dbReference>
<dbReference type="AlphaFoldDB" id="A0AB38CCS9"/>
<dbReference type="GO" id="GO:0007234">
    <property type="term" value="P:osmosensory signaling via phosphorelay pathway"/>
    <property type="evidence" value="ECO:0007669"/>
    <property type="project" value="TreeGrafter"/>
</dbReference>
<dbReference type="GO" id="GO:0000155">
    <property type="term" value="F:phosphorelay sensor kinase activity"/>
    <property type="evidence" value="ECO:0007669"/>
    <property type="project" value="InterPro"/>
</dbReference>
<dbReference type="InterPro" id="IPR036097">
    <property type="entry name" value="HisK_dim/P_sf"/>
</dbReference>
<feature type="transmembrane region" description="Helical" evidence="9">
    <location>
        <begin position="40"/>
        <end position="59"/>
    </location>
</feature>
<dbReference type="GO" id="GO:0000156">
    <property type="term" value="F:phosphorelay response regulator activity"/>
    <property type="evidence" value="ECO:0007669"/>
    <property type="project" value="TreeGrafter"/>
</dbReference>
<evidence type="ECO:0000256" key="9">
    <source>
        <dbReference type="SAM" id="Phobius"/>
    </source>
</evidence>
<dbReference type="GO" id="GO:0030295">
    <property type="term" value="F:protein kinase activator activity"/>
    <property type="evidence" value="ECO:0007669"/>
    <property type="project" value="TreeGrafter"/>
</dbReference>
<dbReference type="RefSeq" id="WP_072455424.1">
    <property type="nucleotide sequence ID" value="NZ_FPKH01000005.1"/>
</dbReference>
<dbReference type="GO" id="GO:0005524">
    <property type="term" value="F:ATP binding"/>
    <property type="evidence" value="ECO:0007669"/>
    <property type="project" value="UniProtKB-KW"/>
</dbReference>
<feature type="domain" description="Histidine kinase" evidence="10">
    <location>
        <begin position="205"/>
        <end position="424"/>
    </location>
</feature>
<keyword evidence="9" id="KW-1133">Transmembrane helix</keyword>
<keyword evidence="9" id="KW-0472">Membrane</keyword>
<dbReference type="SMART" id="SM00387">
    <property type="entry name" value="HATPase_c"/>
    <property type="match status" value="1"/>
</dbReference>
<evidence type="ECO:0000256" key="3">
    <source>
        <dbReference type="ARBA" id="ARBA00022553"/>
    </source>
</evidence>
<keyword evidence="3" id="KW-0597">Phosphoprotein</keyword>
<dbReference type="InterPro" id="IPR003594">
    <property type="entry name" value="HATPase_dom"/>
</dbReference>
<comment type="caution">
    <text evidence="11">The sequence shown here is derived from an EMBL/GenBank/DDBJ whole genome shotgun (WGS) entry which is preliminary data.</text>
</comment>
<sequence length="441" mass="49457">MKHAQSPSGKRWQGKLLQPFLHFHDAIEHTPVRRAQVRKLALIGALGMPLYYALWHYFFPQEYESSLLRIVAALLFLPALWPDRFSNTWFSVYLFLGLTFELPFFFTYMFLMNHASTMWAHSLLVALVVLFHFDTRIAILAYLSGTLLACLAFAVAGDPAFLLSGDVLQQLPVHWFTIAVLSVVKVGRNVGAQEKLAGLAAGLGSVAHELRTPLVSVEANVRGLQRGLQQNMQDQPPDAASLEALARIQFEVRHMHHMIDLFLLSASAVNRKLEANEAVAMHDSVTAVLRRYPFTSTAQRDIVKIDVRADFTFPGQSELCVVILLNLLRNALKSIHRAGKGRVRIIIDGAHPVPRLLFIDTGCGIATSRLPLIFDRFYSYPSHNGSGIGLALCRQIMQAWQARIRCVAREGAYAIFVLEFPQPLPVPVPTHNRFPSIHRAR</sequence>
<dbReference type="CDD" id="cd00082">
    <property type="entry name" value="HisKA"/>
    <property type="match status" value="1"/>
</dbReference>
<dbReference type="Gene3D" id="1.10.287.130">
    <property type="match status" value="1"/>
</dbReference>
<dbReference type="PANTHER" id="PTHR42878:SF7">
    <property type="entry name" value="SENSOR HISTIDINE KINASE GLRK"/>
    <property type="match status" value="1"/>
</dbReference>
<dbReference type="InterPro" id="IPR036890">
    <property type="entry name" value="HATPase_C_sf"/>
</dbReference>
<evidence type="ECO:0000256" key="1">
    <source>
        <dbReference type="ARBA" id="ARBA00000085"/>
    </source>
</evidence>
<comment type="catalytic activity">
    <reaction evidence="1">
        <text>ATP + protein L-histidine = ADP + protein N-phospho-L-histidine.</text>
        <dbReference type="EC" id="2.7.13.3"/>
    </reaction>
</comment>
<dbReference type="InterPro" id="IPR004358">
    <property type="entry name" value="Sig_transdc_His_kin-like_C"/>
</dbReference>
<dbReference type="EMBL" id="FPKH01000005">
    <property type="protein sequence ID" value="SFY04392.1"/>
    <property type="molecule type" value="Genomic_DNA"/>
</dbReference>
<evidence type="ECO:0000313" key="11">
    <source>
        <dbReference type="EMBL" id="SFY04392.1"/>
    </source>
</evidence>
<keyword evidence="8" id="KW-0902">Two-component regulatory system</keyword>
<evidence type="ECO:0000259" key="10">
    <source>
        <dbReference type="PROSITE" id="PS50109"/>
    </source>
</evidence>
<keyword evidence="5" id="KW-0547">Nucleotide-binding</keyword>
<organism evidence="11 12">
    <name type="scientific">Janthinobacterium lividum</name>
    <dbReference type="NCBI Taxonomy" id="29581"/>
    <lineage>
        <taxon>Bacteria</taxon>
        <taxon>Pseudomonadati</taxon>
        <taxon>Pseudomonadota</taxon>
        <taxon>Betaproteobacteria</taxon>
        <taxon>Burkholderiales</taxon>
        <taxon>Oxalobacteraceae</taxon>
        <taxon>Janthinobacterium</taxon>
    </lineage>
</organism>
<reference evidence="11 12" key="1">
    <citation type="submission" date="2016-11" db="EMBL/GenBank/DDBJ databases">
        <authorList>
            <person name="Varghese N."/>
            <person name="Submissions S."/>
        </authorList>
    </citation>
    <scope>NUCLEOTIDE SEQUENCE [LARGE SCALE GENOMIC DNA]</scope>
    <source>
        <strain evidence="11 12">NFR18</strain>
    </source>
</reference>
<feature type="transmembrane region" description="Helical" evidence="9">
    <location>
        <begin position="117"/>
        <end position="133"/>
    </location>
</feature>
<dbReference type="InterPro" id="IPR050351">
    <property type="entry name" value="BphY/WalK/GraS-like"/>
</dbReference>
<proteinExistence type="predicted"/>
<evidence type="ECO:0000313" key="12">
    <source>
        <dbReference type="Proteomes" id="UP000182489"/>
    </source>
</evidence>
<evidence type="ECO:0000256" key="2">
    <source>
        <dbReference type="ARBA" id="ARBA00012438"/>
    </source>
</evidence>
<feature type="transmembrane region" description="Helical" evidence="9">
    <location>
        <begin position="140"/>
        <end position="162"/>
    </location>
</feature>
<keyword evidence="6 11" id="KW-0418">Kinase</keyword>
<accession>A0AB38CCS9</accession>